<name>A0A9P8TDZ9_WICPI</name>
<evidence type="ECO:0000256" key="2">
    <source>
        <dbReference type="SAM" id="MobiDB-lite"/>
    </source>
</evidence>
<protein>
    <recommendedName>
        <fullName evidence="4">CBM1 domain-containing protein</fullName>
    </recommendedName>
</protein>
<dbReference type="AlphaFoldDB" id="A0A9P8TDZ9"/>
<dbReference type="OrthoDB" id="4070545at2759"/>
<evidence type="ECO:0000259" key="4">
    <source>
        <dbReference type="PROSITE" id="PS51164"/>
    </source>
</evidence>
<feature type="domain" description="CBM1" evidence="4">
    <location>
        <begin position="83"/>
        <end position="119"/>
    </location>
</feature>
<keyword evidence="6" id="KW-1185">Reference proteome</keyword>
<organism evidence="5 6">
    <name type="scientific">Wickerhamomyces pijperi</name>
    <name type="common">Yeast</name>
    <name type="synonym">Pichia pijperi</name>
    <dbReference type="NCBI Taxonomy" id="599730"/>
    <lineage>
        <taxon>Eukaryota</taxon>
        <taxon>Fungi</taxon>
        <taxon>Dikarya</taxon>
        <taxon>Ascomycota</taxon>
        <taxon>Saccharomycotina</taxon>
        <taxon>Saccharomycetes</taxon>
        <taxon>Phaffomycetales</taxon>
        <taxon>Wickerhamomycetaceae</taxon>
        <taxon>Wickerhamomyces</taxon>
    </lineage>
</organism>
<feature type="chain" id="PRO_5040134650" description="CBM1 domain-containing protein" evidence="3">
    <location>
        <begin position="18"/>
        <end position="232"/>
    </location>
</feature>
<evidence type="ECO:0000256" key="1">
    <source>
        <dbReference type="ARBA" id="ARBA00022729"/>
    </source>
</evidence>
<evidence type="ECO:0000256" key="3">
    <source>
        <dbReference type="SAM" id="SignalP"/>
    </source>
</evidence>
<dbReference type="SMART" id="SM00236">
    <property type="entry name" value="fCBD"/>
    <property type="match status" value="3"/>
</dbReference>
<dbReference type="Proteomes" id="UP000774326">
    <property type="component" value="Unassembled WGS sequence"/>
</dbReference>
<dbReference type="PROSITE" id="PS51164">
    <property type="entry name" value="CBM1_2"/>
    <property type="match status" value="3"/>
</dbReference>
<proteinExistence type="predicted"/>
<feature type="compositionally biased region" description="Basic and acidic residues" evidence="2">
    <location>
        <begin position="21"/>
        <end position="44"/>
    </location>
</feature>
<dbReference type="PROSITE" id="PS00562">
    <property type="entry name" value="CBM1_1"/>
    <property type="match status" value="2"/>
</dbReference>
<dbReference type="GO" id="GO:0005576">
    <property type="term" value="C:extracellular region"/>
    <property type="evidence" value="ECO:0007669"/>
    <property type="project" value="InterPro"/>
</dbReference>
<dbReference type="GO" id="GO:0030248">
    <property type="term" value="F:cellulose binding"/>
    <property type="evidence" value="ECO:0007669"/>
    <property type="project" value="InterPro"/>
</dbReference>
<gene>
    <name evidence="5" type="ORF">WICPIJ_009441</name>
</gene>
<dbReference type="InterPro" id="IPR035971">
    <property type="entry name" value="CBD_sf"/>
</dbReference>
<evidence type="ECO:0000313" key="6">
    <source>
        <dbReference type="Proteomes" id="UP000774326"/>
    </source>
</evidence>
<sequence>MVNIVTLIALAGSLALAHDNDDKHHDDKHHDDKHHDDKHHDDKTHHTKDHTSFIFPNATSSIPTTSSTFSISTTTSSQSPSFTEVPAFGQCGGQSYHGATNCALGYECVYQNDWYSQCTAINYPSNEYAQRWEQCHGVNYNGPTDCVPGFTCAIDNKYYGGCQPGTASSLLTTSSSSTSSSTSHTSATTATAKAPLFGQCGGINYNGPTECADGAVCKRYGSWYSQCIFDFF</sequence>
<evidence type="ECO:0000313" key="5">
    <source>
        <dbReference type="EMBL" id="KAH3674871.1"/>
    </source>
</evidence>
<feature type="region of interest" description="Disordered" evidence="2">
    <location>
        <begin position="21"/>
        <end position="50"/>
    </location>
</feature>
<comment type="caution">
    <text evidence="5">The sequence shown here is derived from an EMBL/GenBank/DDBJ whole genome shotgun (WGS) entry which is preliminary data.</text>
</comment>
<reference evidence="5" key="1">
    <citation type="journal article" date="2021" name="Open Biol.">
        <title>Shared evolutionary footprints suggest mitochondrial oxidative damage underlies multiple complex I losses in fungi.</title>
        <authorList>
            <person name="Schikora-Tamarit M.A."/>
            <person name="Marcet-Houben M."/>
            <person name="Nosek J."/>
            <person name="Gabaldon T."/>
        </authorList>
    </citation>
    <scope>NUCLEOTIDE SEQUENCE</scope>
    <source>
        <strain evidence="5">CBS2887</strain>
    </source>
</reference>
<dbReference type="Pfam" id="PF00734">
    <property type="entry name" value="CBM_1"/>
    <property type="match status" value="3"/>
</dbReference>
<feature type="domain" description="CBM1" evidence="4">
    <location>
        <begin position="127"/>
        <end position="163"/>
    </location>
</feature>
<dbReference type="SUPFAM" id="SSF57180">
    <property type="entry name" value="Cellulose-binding domain"/>
    <property type="match status" value="3"/>
</dbReference>
<feature type="domain" description="CBM1" evidence="4">
    <location>
        <begin position="192"/>
        <end position="228"/>
    </location>
</feature>
<dbReference type="GO" id="GO:0005975">
    <property type="term" value="P:carbohydrate metabolic process"/>
    <property type="evidence" value="ECO:0007669"/>
    <property type="project" value="InterPro"/>
</dbReference>
<keyword evidence="1 3" id="KW-0732">Signal</keyword>
<dbReference type="InterPro" id="IPR000254">
    <property type="entry name" value="CBD"/>
</dbReference>
<accession>A0A9P8TDZ9</accession>
<dbReference type="EMBL" id="JAEUBG010005445">
    <property type="protein sequence ID" value="KAH3674871.1"/>
    <property type="molecule type" value="Genomic_DNA"/>
</dbReference>
<reference evidence="5" key="2">
    <citation type="submission" date="2021-01" db="EMBL/GenBank/DDBJ databases">
        <authorList>
            <person name="Schikora-Tamarit M.A."/>
        </authorList>
    </citation>
    <scope>NUCLEOTIDE SEQUENCE</scope>
    <source>
        <strain evidence="5">CBS2887</strain>
    </source>
</reference>
<feature type="signal peptide" evidence="3">
    <location>
        <begin position="1"/>
        <end position="17"/>
    </location>
</feature>